<evidence type="ECO:0000256" key="11">
    <source>
        <dbReference type="SAM" id="Phobius"/>
    </source>
</evidence>
<keyword evidence="3" id="KW-0677">Repeat</keyword>
<proteinExistence type="predicted"/>
<feature type="transmembrane region" description="Helical" evidence="11">
    <location>
        <begin position="3427"/>
        <end position="3449"/>
    </location>
</feature>
<dbReference type="EnsemblMetazoa" id="XM_022788989">
    <property type="protein sequence ID" value="XP_022644724"/>
    <property type="gene ID" value="LOC111243433"/>
</dbReference>
<keyword evidence="8" id="KW-0325">Glycoprotein</keyword>
<feature type="domain" description="Cadherin" evidence="12">
    <location>
        <begin position="1480"/>
        <end position="1577"/>
    </location>
</feature>
<evidence type="ECO:0000259" key="12">
    <source>
        <dbReference type="PROSITE" id="PS50268"/>
    </source>
</evidence>
<feature type="domain" description="Cadherin" evidence="12">
    <location>
        <begin position="1689"/>
        <end position="1792"/>
    </location>
</feature>
<feature type="domain" description="Cadherin" evidence="12">
    <location>
        <begin position="1793"/>
        <end position="1896"/>
    </location>
</feature>
<dbReference type="EnsemblMetazoa" id="XM_022788990">
    <property type="protein sequence ID" value="XP_022644725"/>
    <property type="gene ID" value="LOC111243433"/>
</dbReference>
<feature type="domain" description="Cadherin" evidence="12">
    <location>
        <begin position="2529"/>
        <end position="2639"/>
    </location>
</feature>
<evidence type="ECO:0000256" key="2">
    <source>
        <dbReference type="ARBA" id="ARBA00022692"/>
    </source>
</evidence>
<dbReference type="GO" id="GO:0060429">
    <property type="term" value="P:epithelium development"/>
    <property type="evidence" value="ECO:0007669"/>
    <property type="project" value="UniProtKB-ARBA"/>
</dbReference>
<feature type="domain" description="Cadherin" evidence="12">
    <location>
        <begin position="519"/>
        <end position="627"/>
    </location>
</feature>
<dbReference type="RefSeq" id="XP_022644726.1">
    <property type="nucleotide sequence ID" value="XM_022788991.1"/>
</dbReference>
<feature type="compositionally biased region" description="Low complexity" evidence="10">
    <location>
        <begin position="3157"/>
        <end position="3167"/>
    </location>
</feature>
<evidence type="ECO:0000256" key="7">
    <source>
        <dbReference type="ARBA" id="ARBA00023136"/>
    </source>
</evidence>
<dbReference type="Gene3D" id="2.60.40.60">
    <property type="entry name" value="Cadherins"/>
    <property type="match status" value="29"/>
</dbReference>
<dbReference type="FunFam" id="2.60.40.60:FF:000015">
    <property type="entry name" value="FAT atypical cadherin 1"/>
    <property type="match status" value="1"/>
</dbReference>
<evidence type="ECO:0000256" key="3">
    <source>
        <dbReference type="ARBA" id="ARBA00022737"/>
    </source>
</evidence>
<dbReference type="EnsemblMetazoa" id="XM_022788994">
    <property type="protein sequence ID" value="XP_022644729"/>
    <property type="gene ID" value="LOC111243433"/>
</dbReference>
<feature type="domain" description="Cadherin" evidence="12">
    <location>
        <begin position="2213"/>
        <end position="2324"/>
    </location>
</feature>
<feature type="domain" description="Cadherin" evidence="12">
    <location>
        <begin position="2851"/>
        <end position="2954"/>
    </location>
</feature>
<reference evidence="13" key="1">
    <citation type="submission" date="2021-01" db="UniProtKB">
        <authorList>
            <consortium name="EnsemblMetazoa"/>
        </authorList>
    </citation>
    <scope>IDENTIFICATION</scope>
</reference>
<feature type="domain" description="Cadherin" evidence="12">
    <location>
        <begin position="841"/>
        <end position="944"/>
    </location>
</feature>
<dbReference type="EnsemblMetazoa" id="XM_022788992">
    <property type="protein sequence ID" value="XP_022644727"/>
    <property type="gene ID" value="LOC111243433"/>
</dbReference>
<evidence type="ECO:0000313" key="14">
    <source>
        <dbReference type="Proteomes" id="UP000594260"/>
    </source>
</evidence>
<evidence type="ECO:0000256" key="1">
    <source>
        <dbReference type="ARBA" id="ARBA00004370"/>
    </source>
</evidence>
<evidence type="ECO:0000256" key="6">
    <source>
        <dbReference type="ARBA" id="ARBA00022989"/>
    </source>
</evidence>
<dbReference type="RefSeq" id="XP_022644728.1">
    <property type="nucleotide sequence ID" value="XM_022788993.1"/>
</dbReference>
<feature type="compositionally biased region" description="Basic and acidic residues" evidence="10">
    <location>
        <begin position="3145"/>
        <end position="3154"/>
    </location>
</feature>
<feature type="region of interest" description="Disordered" evidence="10">
    <location>
        <begin position="3134"/>
        <end position="3181"/>
    </location>
</feature>
<dbReference type="PRINTS" id="PR00205">
    <property type="entry name" value="CADHERIN"/>
</dbReference>
<dbReference type="EnsemblMetazoa" id="XM_022788991">
    <property type="protein sequence ID" value="XP_022644726"/>
    <property type="gene ID" value="LOC111243433"/>
</dbReference>
<dbReference type="InterPro" id="IPR020894">
    <property type="entry name" value="Cadherin_CS"/>
</dbReference>
<dbReference type="RefSeq" id="XP_022644725.1">
    <property type="nucleotide sequence ID" value="XM_022788990.1"/>
</dbReference>
<keyword evidence="2 11" id="KW-0812">Transmembrane</keyword>
<dbReference type="GO" id="GO:0005509">
    <property type="term" value="F:calcium ion binding"/>
    <property type="evidence" value="ECO:0007669"/>
    <property type="project" value="UniProtKB-UniRule"/>
</dbReference>
<keyword evidence="5" id="KW-0130">Cell adhesion</keyword>
<dbReference type="InterPro" id="IPR015919">
    <property type="entry name" value="Cadherin-like_sf"/>
</dbReference>
<dbReference type="PROSITE" id="PS00232">
    <property type="entry name" value="CADHERIN_1"/>
    <property type="match status" value="11"/>
</dbReference>
<dbReference type="SUPFAM" id="SSF49313">
    <property type="entry name" value="Cadherin-like"/>
    <property type="match status" value="28"/>
</dbReference>
<feature type="domain" description="Cadherin" evidence="12">
    <location>
        <begin position="293"/>
        <end position="403"/>
    </location>
</feature>
<feature type="domain" description="Cadherin" evidence="12">
    <location>
        <begin position="2110"/>
        <end position="2212"/>
    </location>
</feature>
<dbReference type="RefSeq" id="XP_022644727.1">
    <property type="nucleotide sequence ID" value="XM_022788992.1"/>
</dbReference>
<feature type="domain" description="Cadherin" evidence="12">
    <location>
        <begin position="1167"/>
        <end position="1271"/>
    </location>
</feature>
<evidence type="ECO:0000256" key="4">
    <source>
        <dbReference type="ARBA" id="ARBA00022837"/>
    </source>
</evidence>
<dbReference type="FunFam" id="2.60.40.60:FF:000266">
    <property type="entry name" value="Cadherin 23"/>
    <property type="match status" value="1"/>
</dbReference>
<keyword evidence="6 11" id="KW-1133">Transmembrane helix</keyword>
<dbReference type="OMA" id="NINEFSP"/>
<name>A0A7M7IZF3_VARDE</name>
<feature type="domain" description="Cadherin" evidence="12">
    <location>
        <begin position="629"/>
        <end position="740"/>
    </location>
</feature>
<feature type="domain" description="Cadherin" evidence="12">
    <location>
        <begin position="3212"/>
        <end position="3327"/>
    </location>
</feature>
<keyword evidence="4 9" id="KW-0106">Calcium</keyword>
<dbReference type="Proteomes" id="UP000594260">
    <property type="component" value="Unplaced"/>
</dbReference>
<feature type="domain" description="Cadherin" evidence="12">
    <location>
        <begin position="1578"/>
        <end position="1688"/>
    </location>
</feature>
<dbReference type="GO" id="GO:0005886">
    <property type="term" value="C:plasma membrane"/>
    <property type="evidence" value="ECO:0007669"/>
    <property type="project" value="InterPro"/>
</dbReference>
<dbReference type="RefSeq" id="XP_022644729.1">
    <property type="nucleotide sequence ID" value="XM_022788994.1"/>
</dbReference>
<evidence type="ECO:0000256" key="9">
    <source>
        <dbReference type="PROSITE-ProRule" id="PRU00043"/>
    </source>
</evidence>
<dbReference type="InterPro" id="IPR002126">
    <property type="entry name" value="Cadherin-like_dom"/>
</dbReference>
<feature type="domain" description="Cadherin" evidence="12">
    <location>
        <begin position="1057"/>
        <end position="1166"/>
    </location>
</feature>
<evidence type="ECO:0000256" key="8">
    <source>
        <dbReference type="ARBA" id="ARBA00023180"/>
    </source>
</evidence>
<accession>A0A7M7IZF3</accession>
<dbReference type="GO" id="GO:0009653">
    <property type="term" value="P:anatomical structure morphogenesis"/>
    <property type="evidence" value="ECO:0007669"/>
    <property type="project" value="UniProtKB-ARBA"/>
</dbReference>
<dbReference type="PANTHER" id="PTHR24026:SF129">
    <property type="entry name" value="CADHERIN-89D"/>
    <property type="match status" value="1"/>
</dbReference>
<dbReference type="RefSeq" id="XP_022644724.1">
    <property type="nucleotide sequence ID" value="XM_022788989.1"/>
</dbReference>
<dbReference type="FunFam" id="2.60.40.60:FF:000116">
    <property type="entry name" value="Dachsous cadherin-related 2"/>
    <property type="match status" value="1"/>
</dbReference>
<dbReference type="GO" id="GO:0007163">
    <property type="term" value="P:establishment or maintenance of cell polarity"/>
    <property type="evidence" value="ECO:0007669"/>
    <property type="project" value="UniProtKB-ARBA"/>
</dbReference>
<feature type="domain" description="Cadherin" evidence="12">
    <location>
        <begin position="1897"/>
        <end position="2000"/>
    </location>
</feature>
<dbReference type="CDD" id="cd11304">
    <property type="entry name" value="Cadherin_repeat"/>
    <property type="match status" value="29"/>
</dbReference>
<feature type="domain" description="Cadherin" evidence="12">
    <location>
        <begin position="2427"/>
        <end position="2529"/>
    </location>
</feature>
<dbReference type="FunFam" id="2.60.40.60:FF:000092">
    <property type="entry name" value="Protocadherin 8"/>
    <property type="match status" value="1"/>
</dbReference>
<feature type="domain" description="Cadherin" evidence="12">
    <location>
        <begin position="2325"/>
        <end position="2426"/>
    </location>
</feature>
<dbReference type="FunFam" id="2.60.40.60:FF:000020">
    <property type="entry name" value="Dachsous cadherin-related 1b"/>
    <property type="match status" value="7"/>
</dbReference>
<feature type="domain" description="Cadherin" evidence="12">
    <location>
        <begin position="3055"/>
        <end position="3209"/>
    </location>
</feature>
<feature type="domain" description="Cadherin" evidence="12">
    <location>
        <begin position="741"/>
        <end position="840"/>
    </location>
</feature>
<feature type="region of interest" description="Disordered" evidence="10">
    <location>
        <begin position="3507"/>
        <end position="3631"/>
    </location>
</feature>
<evidence type="ECO:0000256" key="5">
    <source>
        <dbReference type="ARBA" id="ARBA00022889"/>
    </source>
</evidence>
<protein>
    <recommendedName>
        <fullName evidence="12">Cadherin domain-containing protein</fullName>
    </recommendedName>
</protein>
<feature type="domain" description="Cadherin" evidence="12">
    <location>
        <begin position="1372"/>
        <end position="1479"/>
    </location>
</feature>
<dbReference type="KEGG" id="vde:111243433"/>
<dbReference type="FunFam" id="2.60.40.60:FF:000035">
    <property type="entry name" value="Protocadherin Fat 3"/>
    <property type="match status" value="1"/>
</dbReference>
<dbReference type="SMART" id="SM00112">
    <property type="entry name" value="CA"/>
    <property type="match status" value="29"/>
</dbReference>
<keyword evidence="7 11" id="KW-0472">Membrane</keyword>
<dbReference type="EnsemblMetazoa" id="XM_022788988">
    <property type="protein sequence ID" value="XP_022644723"/>
    <property type="gene ID" value="LOC111243433"/>
</dbReference>
<dbReference type="PANTHER" id="PTHR24026">
    <property type="entry name" value="FAT ATYPICAL CADHERIN-RELATED"/>
    <property type="match status" value="1"/>
</dbReference>
<dbReference type="Pfam" id="PF00028">
    <property type="entry name" value="Cadherin"/>
    <property type="match status" value="27"/>
</dbReference>
<feature type="compositionally biased region" description="Polar residues" evidence="10">
    <location>
        <begin position="3540"/>
        <end position="3549"/>
    </location>
</feature>
<dbReference type="GeneID" id="111243433"/>
<organism evidence="13 14">
    <name type="scientific">Varroa destructor</name>
    <name type="common">Honeybee mite</name>
    <dbReference type="NCBI Taxonomy" id="109461"/>
    <lineage>
        <taxon>Eukaryota</taxon>
        <taxon>Metazoa</taxon>
        <taxon>Ecdysozoa</taxon>
        <taxon>Arthropoda</taxon>
        <taxon>Chelicerata</taxon>
        <taxon>Arachnida</taxon>
        <taxon>Acari</taxon>
        <taxon>Parasitiformes</taxon>
        <taxon>Mesostigmata</taxon>
        <taxon>Gamasina</taxon>
        <taxon>Dermanyssoidea</taxon>
        <taxon>Varroidae</taxon>
        <taxon>Varroa</taxon>
    </lineage>
</organism>
<feature type="domain" description="Cadherin" evidence="12">
    <location>
        <begin position="2742"/>
        <end position="2850"/>
    </location>
</feature>
<feature type="domain" description="Cadherin" evidence="12">
    <location>
        <begin position="404"/>
        <end position="518"/>
    </location>
</feature>
<dbReference type="EnsemblMetazoa" id="XM_022788993">
    <property type="protein sequence ID" value="XP_022644728"/>
    <property type="gene ID" value="LOC111243433"/>
</dbReference>
<feature type="domain" description="Cadherin" evidence="12">
    <location>
        <begin position="2001"/>
        <end position="2109"/>
    </location>
</feature>
<dbReference type="InParanoid" id="A0A7M7IZF3"/>
<keyword evidence="14" id="KW-1185">Reference proteome</keyword>
<feature type="domain" description="Cadherin" evidence="12">
    <location>
        <begin position="1272"/>
        <end position="1371"/>
    </location>
</feature>
<evidence type="ECO:0000313" key="13">
    <source>
        <dbReference type="EnsemblMetazoa" id="XP_022644729"/>
    </source>
</evidence>
<feature type="domain" description="Cadherin" evidence="12">
    <location>
        <begin position="945"/>
        <end position="1056"/>
    </location>
</feature>
<feature type="domain" description="Cadherin" evidence="12">
    <location>
        <begin position="2955"/>
        <end position="3057"/>
    </location>
</feature>
<feature type="domain" description="Cadherin" evidence="12">
    <location>
        <begin position="2640"/>
        <end position="2741"/>
    </location>
</feature>
<sequence>MALAKRRRSYCRRPISPMKIFSVPSNVPNVVVFRAQSAPQTATMVTDQRCIIMPNDNQYGHSTAVIDSPVTKIVRSRGRMRRRSLMCTLPTTRRSTNPLSSTRASLPGDTRKVPRYYDALSTSGVSERQPIQDCYHHNYRPFHCGGRRLQHRMKWEVLSLTFVVILSLNAHMAHAQACQFYPLGENRRFERVSENIGVGEEVFRVEVHPRSQLRLDAVDNSLSDINFFEVSDVDDKSVSIKVSKSLEDLVDRPDPQSVLKFKLTCKGSSGSEEAFLPVTVYVQDVNDHAPEFQNTPYHLEVDELTPVGLTIFRGIHAIDRDKPNTPNSDITYSIVGGNDNASFALSDPLEGVVVINKPLDYDHGTRVYKLQIQARDHGSPESFQTNTELTIRVKDADDQNPVFTKPVYHANITESAQFTGGRLRNRVKTDAQVHAFDQDLGINTPLRYSIIHGNELGIFELHEQTAELFMVREVDLEALPSPTITLQLQATQMDNSLRYAIARVEIQVQDVNDNVPQFDYDMYNITVMENLPTGFTVVQVNAVDKDYGENSAFVYHLVDESGGFAIDAQSGAISVRDPSALDREKTDRISMKVLALERKPNVLADAKASATEVIVYLLDANDNNPKFVPEGVYTFRVTETDPAGTVIGSLVAVDPDLGDNGRVVFFKQNDTLSLGVPFDVHPINGSVFVLNTFTQIAVKQDRYTFFVIASDSVKNPHERRTAVAVVHIDVTDVNNNVPEFVDAPYEARVGESLPAGALVTQLKARDLDANSVLEYSIIAGNDDDLFRVDSRTGAITTKQVLDFERKQAYDLLVQVSDGFNTAVAPLTVSVVDINDQQPVFTHNYYNFSVVEELPENTTVGAIKAIDRDSGQNAEIHYVILGDQANESFMIDEDGNIFTRRRLDRESQAKSEFLVIAFDGGVPQLSGTTTVAVTVEDVNDNPPAFEGDTFFVNVQEEIDPPKEVYKLEAKDADLGDNAVMKYRIIGGNDEKNFEINEDTGVVYTTKRLNFEAFAEYSLQVAAFNIKPFQGPQAATLGNPVVTLVVKVQDVNDEAAIFEQQHYQFRILENTTRSETVGYIRAVNPSRASNDQQITYWIGDGNDAGKFWINPDTGELVLMDKVDRDPPASQAQFILQVFARDQLSISNLNISVPVVIDVIDINDNAPSFGEDRFALELPESLPSGTELPAFYEAFDLDAGDNGRLVAFMINGSEDKFAVNNQTGSLVLISELDYETQISHEFIVMAIDGGSPPRTGSATIVISVQNINEYTPQFEGLPYTFQVAENAAQGTSVGVIRASDRDGDRVSFTLAEGDTDFFGIEKDSGRVFVKKQLESRTAFHFVAVATDDGVPANRSLGVKVTVHVREVNNHPPVFSHQFYEGSVLEKLASDRVVIRLHATDLDLQNNTISYDITSGNEDQVFTIDHTTGEIRANPANVHLLDYDRKQQYIMLVQAKDSHVTPLIGLSMVTINVIDANDHPPVFSKTAYSASLPENLPAGHCFLHITARSGDSVDTLMYKILNKDIPFTINSKTGDVCTAKVLDRELKENYEFAVSAEDGKFDAKVPISVEITDENDNPPRFEKERYVVTIPTDSQAGRSVIQLHAVDLDTANNGEITYWIKNTHGIFEIDPKTGLVRLASALTNARKVPTGGNGNATFEMEVFAQDHGATSNIGRTMLYVRISNTLNHPPVFERFAYSVFVDENAANVPLVQVHASDPDSGRAGSVLYRIVRSSMKGAFKIDETSGKITLVQALDYEKTKHLEIFVEARDDAKEPQYATTVVQVTVNDVNDNAPEFLSLPRVLRVPVSTGQNELVYRVQAHDLDSAASGNNDIRFELNPPSLRFLIHPKTGQIFATQPLVVGAEILRIVATDSSTYPLSNHVQMRVEVFTESIDNPSPAFSSAQYSIDAPSVLEAGASVLDARATIPDGSPVWYNITGDDGSHVRKFSINHDTGRIVTTSRLDAEKQSLYHFMVIATNRRNSAEVTEAGVVIRLADKNVRCPRFPFSEYFASVQENSPPDSQLLANLHAEDAEKFDKISYQITEDNSADNFYLDTSSLNTVSLRVKKPVDRDAMPTFLQGVFTLTVAAANSRCAGNTRVRIHIDDVNDNSPVFDQAEYHVELDENTPPGHVVVHVSATDRDGLDAGKLRYYVMEGDPEEEFTLDEHSGILSVKTIPDRERTPNYSLKIVAIDSANNTGRATIHIKILDTNDWTPTFLNDTFFLNVTEGRPSLNQFVQLPVADYDDGINRQVELYIVDGNNENQFRLGVNEHGALLKIVSELDRDKYKVDDTALHFVIVAARDMGTPSRTGTTTVAVVIHDVNDSPPTFEREAYYQFISESAPIGTVVETVKATDPDTVANTKMRYRFAGNDPMLPFEVDPITGAINISRPLDISESQEYTLILVASDGKWEARASLKIYVHEAEERDPRFNQNTYKFSVLENVAGAVVGQVELASKKTRANSQQRYSIVNTDVRSLFNITKEGEIYTKTGLDREKRAKYTFTVMLEERRPTTKVTVSEVSVDVVDVNDEIPTFSQNYQGSIRENSPPGTTVTIKPAIHAVDNDAGNNSLVSYSLSGPGAELFSVLDNGAVIFTGGSPENIATLDRELTERYELLVTARDRGNLSSSTYLTIRVEDENDNAPVFQHGPLKVLLPETARPGARVAQVQAIDIDERGTANSKVDYSVTAGGSGNIRIDRQSGELFVVGSLKPESVYNLNITASDGKGLANVIQVNITVLDVNDHQPTFVKSEYNFRIEEGNYRETKRRLGVLRAVDEDKGQNGAVDYALLVAKDEEQLPFTIDVHTGELWATGVLDREAKASYSFQVLALDNGEVPRNSTVDVTVGVDDVNDERPKFFTDPYLAQVPENLDPGQKVTQIRAFDPDAGENGLVFYKLGGGHGNKFYIDSKDGTVWTLSKLDFEQQEFYNMTVIAYDQGTPSLSSTAKLWVTVTDRNDVVPDFAKSVYTLEVAENTKVGDVIFTLDAGSGNFHYSLVSPDEDQTFTVEPNTGEIRLAKPLDSAQHSHYKLVVKADDEAEPGQSRSDTAEVNVIVGSGQGVRLFPLRLYDVLVFENQLAPQVILDLNATDEIAHRPVEYRIVGTNGDYNGLFSIESDTGRLSVTSSLDREAKARYLVKVKVSNGGGKRVGGRQETSGKTKESRGRRSLSLGSHGRGSVVTDRKDEPGNGGDFDVMQHIAFDETVVSIKVGDENDNSPVFEHGGKPIVAAVPLEASFGYQVARVRARDADTGSNGAIRYEIVPRSEDASSKFQVDPLSGIIRSVVTFSLDGGKLYTFDVRATDRGGAEGGNSALISLLVHVLPETKLVLFVADTPPVLVEEHLDRILGYLSNVTHNFDVKMAKLEPHHEDDAEHPDSSDLFLYAIDKSTNEIVDTETLLNAFNENSAVIVRYLDSFRIRRIQGVSVQEKISQMGTTEIAIIALSSVIFLGAVLGIVLLCSSCQRKKLRKRQKSWEQQRLYSIKNPMIGAVGSMGAMSTAPKMMVNPGYRSGSRLAAHSIASSRPPSHMHFHGSQGQHPHDDAPMDYDEQSIAGTVYSTNRGLPGRGLMSKRNFAPDGASTLNRPRSPRYEPSVRGGYAGSQVGASSRHGHDDGWLDEEDDKSESDSNCSSWGTSRRREKTEL</sequence>
<dbReference type="RefSeq" id="XP_022644723.1">
    <property type="nucleotide sequence ID" value="XM_022788988.1"/>
</dbReference>
<feature type="domain" description="Cadherin" evidence="12">
    <location>
        <begin position="192"/>
        <end position="292"/>
    </location>
</feature>
<dbReference type="OrthoDB" id="6252479at2759"/>
<dbReference type="GO" id="GO:0007156">
    <property type="term" value="P:homophilic cell adhesion via plasma membrane adhesion molecules"/>
    <property type="evidence" value="ECO:0007669"/>
    <property type="project" value="InterPro"/>
</dbReference>
<dbReference type="PROSITE" id="PS50268">
    <property type="entry name" value="CADHERIN_2"/>
    <property type="match status" value="29"/>
</dbReference>
<evidence type="ECO:0000256" key="10">
    <source>
        <dbReference type="SAM" id="MobiDB-lite"/>
    </source>
</evidence>
<comment type="subcellular location">
    <subcellularLocation>
        <location evidence="1">Membrane</location>
    </subcellularLocation>
</comment>